<organism evidence="1 2">
    <name type="scientific">Halomicronema hongdechloris C2206</name>
    <dbReference type="NCBI Taxonomy" id="1641165"/>
    <lineage>
        <taxon>Bacteria</taxon>
        <taxon>Bacillati</taxon>
        <taxon>Cyanobacteriota</taxon>
        <taxon>Cyanophyceae</taxon>
        <taxon>Nodosilineales</taxon>
        <taxon>Nodosilineaceae</taxon>
        <taxon>Halomicronema</taxon>
    </lineage>
</organism>
<dbReference type="STRING" id="1641165.XM38_07920"/>
<evidence type="ECO:0000313" key="2">
    <source>
        <dbReference type="Proteomes" id="UP000191901"/>
    </source>
</evidence>
<reference evidence="1 2" key="1">
    <citation type="journal article" date="2016" name="Biochim. Biophys. Acta">
        <title>Characterization of red-shifted phycobilisomes isolated from the chlorophyll f-containing cyanobacterium Halomicronema hongdechloris.</title>
        <authorList>
            <person name="Li Y."/>
            <person name="Lin Y."/>
            <person name="Garvey C.J."/>
            <person name="Birch D."/>
            <person name="Corkery R.W."/>
            <person name="Loughlin P.C."/>
            <person name="Scheer H."/>
            <person name="Willows R.D."/>
            <person name="Chen M."/>
        </authorList>
    </citation>
    <scope>NUCLEOTIDE SEQUENCE [LARGE SCALE GENOMIC DNA]</scope>
    <source>
        <strain evidence="1 2">C2206</strain>
    </source>
</reference>
<keyword evidence="2" id="KW-1185">Reference proteome</keyword>
<sequence>MVATASPQTHAIVDLLGNEADNLLNYSAEVPKESLHLPGPDWVDRIFASSDRNPQVLRSLQQLYGSGRLAHTGYLSILPVDQGVERSG</sequence>
<gene>
    <name evidence="1" type="primary">fbaB</name>
    <name evidence="1" type="ORF">XM38_014570</name>
</gene>
<name>A0A1Z3HJN8_9CYAN</name>
<keyword evidence="1" id="KW-0456">Lyase</keyword>
<dbReference type="EC" id="4.1.2.13" evidence="1"/>
<dbReference type="KEGG" id="hhg:XM38_014570"/>
<proteinExistence type="predicted"/>
<accession>A0A1Z3HJN8</accession>
<evidence type="ECO:0000313" key="1">
    <source>
        <dbReference type="EMBL" id="ASC70518.1"/>
    </source>
</evidence>
<dbReference type="Proteomes" id="UP000191901">
    <property type="component" value="Chromosome"/>
</dbReference>
<dbReference type="GO" id="GO:0004332">
    <property type="term" value="F:fructose-bisphosphate aldolase activity"/>
    <property type="evidence" value="ECO:0007669"/>
    <property type="project" value="UniProtKB-EC"/>
</dbReference>
<dbReference type="EMBL" id="CP021983">
    <property type="protein sequence ID" value="ASC70518.1"/>
    <property type="molecule type" value="Genomic_DNA"/>
</dbReference>
<dbReference type="AlphaFoldDB" id="A0A1Z3HJN8"/>
<protein>
    <submittedName>
        <fullName evidence="1">Fructose-bisphosphate aldolase class 1</fullName>
        <ecNumber evidence="1">4.1.2.13</ecNumber>
    </submittedName>
</protein>